<evidence type="ECO:0000256" key="5">
    <source>
        <dbReference type="ARBA" id="ARBA00022801"/>
    </source>
</evidence>
<dbReference type="GO" id="GO:0009146">
    <property type="term" value="P:purine nucleoside triphosphate catabolic process"/>
    <property type="evidence" value="ECO:0007669"/>
    <property type="project" value="UniProtKB-UniRule"/>
</dbReference>
<dbReference type="GO" id="GO:0036222">
    <property type="term" value="F:XTP diphosphatase activity"/>
    <property type="evidence" value="ECO:0007669"/>
    <property type="project" value="UniProtKB-UniRule"/>
</dbReference>
<evidence type="ECO:0000313" key="12">
    <source>
        <dbReference type="EMBL" id="RJP23757.1"/>
    </source>
</evidence>
<evidence type="ECO:0000256" key="2">
    <source>
        <dbReference type="ARBA" id="ARBA00011738"/>
    </source>
</evidence>
<dbReference type="GO" id="GO:0000166">
    <property type="term" value="F:nucleotide binding"/>
    <property type="evidence" value="ECO:0007669"/>
    <property type="project" value="UniProtKB-KW"/>
</dbReference>
<evidence type="ECO:0000256" key="8">
    <source>
        <dbReference type="ARBA" id="ARBA00051875"/>
    </source>
</evidence>
<comment type="function">
    <text evidence="10">Pyrophosphatase that catalyzes the hydrolysis of nucleoside triphosphates to their monophosphate derivatives, with a high preference for the non-canonical purine nucleotides XTP (xanthosine triphosphate), dITP (deoxyinosine triphosphate) and ITP. Seems to function as a house-cleaning enzyme that removes non-canonical purine nucleotides from the nucleotide pool, thus preventing their incorporation into DNA/RNA and avoiding chromosomal lesions.</text>
</comment>
<dbReference type="HAMAP" id="MF_01405">
    <property type="entry name" value="Non_canon_purine_NTPase"/>
    <property type="match status" value="1"/>
</dbReference>
<sequence length="212" mass="23438">MKLLLGTNNPGKVREISKFLEGVPLEIISLRTFEEIVPVRETEKSFLANARLKASEYFRQTGLLTLAEDSGLQIDALDGQPGPLSARFAGEEASDADNVTKVLRLLRGIKPARRTARFVCVVAITDGRKIWIATGKCEGRIATRPCGKSGFGYDPIFIPNGYKSTFARLGDTVKDQVSHRAEAFCKVRRILERITGSPKYAADDAPRIRKRS</sequence>
<reference evidence="12 13" key="1">
    <citation type="journal article" date="2017" name="ISME J.">
        <title>Energy and carbon metabolisms in a deep terrestrial subsurface fluid microbial community.</title>
        <authorList>
            <person name="Momper L."/>
            <person name="Jungbluth S.P."/>
            <person name="Lee M.D."/>
            <person name="Amend J.P."/>
        </authorList>
    </citation>
    <scope>NUCLEOTIDE SEQUENCE [LARGE SCALE GENOMIC DNA]</scope>
    <source>
        <strain evidence="12">SURF_5</strain>
    </source>
</reference>
<dbReference type="Pfam" id="PF01725">
    <property type="entry name" value="Ham1p_like"/>
    <property type="match status" value="1"/>
</dbReference>
<comment type="similarity">
    <text evidence="1 10 11">Belongs to the HAM1 NTPase family.</text>
</comment>
<dbReference type="EMBL" id="QZKU01000043">
    <property type="protein sequence ID" value="RJP23757.1"/>
    <property type="molecule type" value="Genomic_DNA"/>
</dbReference>
<proteinExistence type="inferred from homology"/>
<comment type="catalytic activity">
    <reaction evidence="10">
        <text>ITP + H2O = IMP + diphosphate + H(+)</text>
        <dbReference type="Rhea" id="RHEA:29399"/>
        <dbReference type="ChEBI" id="CHEBI:15377"/>
        <dbReference type="ChEBI" id="CHEBI:15378"/>
        <dbReference type="ChEBI" id="CHEBI:33019"/>
        <dbReference type="ChEBI" id="CHEBI:58053"/>
        <dbReference type="ChEBI" id="CHEBI:61402"/>
        <dbReference type="EC" id="3.6.1.66"/>
    </reaction>
</comment>
<keyword evidence="5 10" id="KW-0378">Hydrolase</keyword>
<feature type="binding site" evidence="10">
    <location>
        <position position="69"/>
    </location>
    <ligand>
        <name>Mg(2+)</name>
        <dbReference type="ChEBI" id="CHEBI:18420"/>
    </ligand>
</feature>
<dbReference type="Proteomes" id="UP000265882">
    <property type="component" value="Unassembled WGS sequence"/>
</dbReference>
<dbReference type="InterPro" id="IPR029001">
    <property type="entry name" value="ITPase-like_fam"/>
</dbReference>
<comment type="subunit">
    <text evidence="2 10">Homodimer.</text>
</comment>
<feature type="binding site" evidence="10">
    <location>
        <position position="174"/>
    </location>
    <ligand>
        <name>substrate</name>
    </ligand>
</feature>
<keyword evidence="7 10" id="KW-0546">Nucleotide metabolism</keyword>
<evidence type="ECO:0000313" key="13">
    <source>
        <dbReference type="Proteomes" id="UP000265882"/>
    </source>
</evidence>
<evidence type="ECO:0000256" key="11">
    <source>
        <dbReference type="RuleBase" id="RU003781"/>
    </source>
</evidence>
<dbReference type="EC" id="3.6.1.66" evidence="10"/>
<accession>A0A3A4NTL2</accession>
<evidence type="ECO:0000256" key="3">
    <source>
        <dbReference type="ARBA" id="ARBA00022723"/>
    </source>
</evidence>
<dbReference type="PANTHER" id="PTHR11067">
    <property type="entry name" value="INOSINE TRIPHOSPHATE PYROPHOSPHATASE/HAM1 PROTEIN"/>
    <property type="match status" value="1"/>
</dbReference>
<feature type="binding site" evidence="10">
    <location>
        <begin position="151"/>
        <end position="154"/>
    </location>
    <ligand>
        <name>substrate</name>
    </ligand>
</feature>
<keyword evidence="3 10" id="KW-0479">Metal-binding</keyword>
<dbReference type="GO" id="GO:0035870">
    <property type="term" value="F:dITP diphosphatase activity"/>
    <property type="evidence" value="ECO:0007669"/>
    <property type="project" value="UniProtKB-UniRule"/>
</dbReference>
<dbReference type="GO" id="GO:0046872">
    <property type="term" value="F:metal ion binding"/>
    <property type="evidence" value="ECO:0007669"/>
    <property type="project" value="UniProtKB-KW"/>
</dbReference>
<dbReference type="InterPro" id="IPR020922">
    <property type="entry name" value="dITP/XTP_pyrophosphatase"/>
</dbReference>
<dbReference type="InterPro" id="IPR002637">
    <property type="entry name" value="RdgB/HAM1"/>
</dbReference>
<evidence type="ECO:0000256" key="1">
    <source>
        <dbReference type="ARBA" id="ARBA00008023"/>
    </source>
</evidence>
<comment type="catalytic activity">
    <reaction evidence="8 10">
        <text>dITP + H2O = dIMP + diphosphate + H(+)</text>
        <dbReference type="Rhea" id="RHEA:28342"/>
        <dbReference type="ChEBI" id="CHEBI:15377"/>
        <dbReference type="ChEBI" id="CHEBI:15378"/>
        <dbReference type="ChEBI" id="CHEBI:33019"/>
        <dbReference type="ChEBI" id="CHEBI:61194"/>
        <dbReference type="ChEBI" id="CHEBI:61382"/>
        <dbReference type="EC" id="3.6.1.66"/>
    </reaction>
</comment>
<dbReference type="GO" id="GO:0005829">
    <property type="term" value="C:cytosol"/>
    <property type="evidence" value="ECO:0007669"/>
    <property type="project" value="TreeGrafter"/>
</dbReference>
<gene>
    <name evidence="12" type="primary">rdgB</name>
    <name evidence="12" type="ORF">C4520_05760</name>
</gene>
<comment type="caution">
    <text evidence="12">The sequence shown here is derived from an EMBL/GenBank/DDBJ whole genome shotgun (WGS) entry which is preliminary data.</text>
</comment>
<dbReference type="AlphaFoldDB" id="A0A3A4NTL2"/>
<dbReference type="SUPFAM" id="SSF52972">
    <property type="entry name" value="ITPase-like"/>
    <property type="match status" value="1"/>
</dbReference>
<dbReference type="FunFam" id="3.90.950.10:FF:000001">
    <property type="entry name" value="dITP/XTP pyrophosphatase"/>
    <property type="match status" value="1"/>
</dbReference>
<dbReference type="GO" id="GO:0036220">
    <property type="term" value="F:ITP diphosphatase activity"/>
    <property type="evidence" value="ECO:0007669"/>
    <property type="project" value="UniProtKB-UniRule"/>
</dbReference>
<organism evidence="12 13">
    <name type="scientific">Abyssobacteria bacterium (strain SURF_5)</name>
    <dbReference type="NCBI Taxonomy" id="2093360"/>
    <lineage>
        <taxon>Bacteria</taxon>
        <taxon>Pseudomonadati</taxon>
        <taxon>Candidatus Hydrogenedentota</taxon>
        <taxon>Candidatus Abyssobacteria</taxon>
    </lineage>
</organism>
<evidence type="ECO:0000256" key="4">
    <source>
        <dbReference type="ARBA" id="ARBA00022741"/>
    </source>
</evidence>
<dbReference type="NCBIfam" id="TIGR00042">
    <property type="entry name" value="RdgB/HAM1 family non-canonical purine NTP pyrophosphatase"/>
    <property type="match status" value="1"/>
</dbReference>
<evidence type="ECO:0000256" key="7">
    <source>
        <dbReference type="ARBA" id="ARBA00023080"/>
    </source>
</evidence>
<dbReference type="CDD" id="cd00515">
    <property type="entry name" value="HAM1"/>
    <property type="match status" value="1"/>
</dbReference>
<evidence type="ECO:0000256" key="9">
    <source>
        <dbReference type="ARBA" id="ARBA00052017"/>
    </source>
</evidence>
<protein>
    <recommendedName>
        <fullName evidence="10">dITP/XTP pyrophosphatase</fullName>
        <ecNumber evidence="10">3.6.1.66</ecNumber>
    </recommendedName>
    <alternativeName>
        <fullName evidence="10">Non-canonical purine NTP pyrophosphatase</fullName>
    </alternativeName>
    <alternativeName>
        <fullName evidence="10">Non-standard purine NTP pyrophosphatase</fullName>
    </alternativeName>
    <alternativeName>
        <fullName evidence="10">Nucleoside-triphosphate diphosphatase</fullName>
    </alternativeName>
    <alternativeName>
        <fullName evidence="10">Nucleoside-triphosphate pyrophosphatase</fullName>
        <shortName evidence="10">NTPase</shortName>
    </alternativeName>
</protein>
<comment type="catalytic activity">
    <reaction evidence="9 10">
        <text>XTP + H2O = XMP + diphosphate + H(+)</text>
        <dbReference type="Rhea" id="RHEA:28610"/>
        <dbReference type="ChEBI" id="CHEBI:15377"/>
        <dbReference type="ChEBI" id="CHEBI:15378"/>
        <dbReference type="ChEBI" id="CHEBI:33019"/>
        <dbReference type="ChEBI" id="CHEBI:57464"/>
        <dbReference type="ChEBI" id="CHEBI:61314"/>
        <dbReference type="EC" id="3.6.1.66"/>
    </reaction>
</comment>
<evidence type="ECO:0000256" key="6">
    <source>
        <dbReference type="ARBA" id="ARBA00022842"/>
    </source>
</evidence>
<comment type="caution">
    <text evidence="10">Lacks conserved residue(s) required for the propagation of feature annotation.</text>
</comment>
<feature type="binding site" evidence="10">
    <location>
        <position position="70"/>
    </location>
    <ligand>
        <name>substrate</name>
    </ligand>
</feature>
<keyword evidence="4 10" id="KW-0547">Nucleotide-binding</keyword>
<dbReference type="GO" id="GO:0009117">
    <property type="term" value="P:nucleotide metabolic process"/>
    <property type="evidence" value="ECO:0007669"/>
    <property type="project" value="UniProtKB-KW"/>
</dbReference>
<dbReference type="GO" id="GO:0017111">
    <property type="term" value="F:ribonucleoside triphosphate phosphatase activity"/>
    <property type="evidence" value="ECO:0007669"/>
    <property type="project" value="InterPro"/>
</dbReference>
<feature type="binding site" evidence="10">
    <location>
        <begin position="179"/>
        <end position="180"/>
    </location>
    <ligand>
        <name>substrate</name>
    </ligand>
</feature>
<dbReference type="PANTHER" id="PTHR11067:SF9">
    <property type="entry name" value="INOSINE TRIPHOSPHATE PYROPHOSPHATASE"/>
    <property type="match status" value="1"/>
</dbReference>
<feature type="active site" description="Proton acceptor" evidence="10">
    <location>
        <position position="69"/>
    </location>
</feature>
<name>A0A3A4NTL2_ABYX5</name>
<evidence type="ECO:0000256" key="10">
    <source>
        <dbReference type="HAMAP-Rule" id="MF_01405"/>
    </source>
</evidence>
<keyword evidence="6 10" id="KW-0460">Magnesium</keyword>
<feature type="binding site" evidence="10">
    <location>
        <begin position="7"/>
        <end position="12"/>
    </location>
    <ligand>
        <name>substrate</name>
    </ligand>
</feature>
<dbReference type="Gene3D" id="3.90.950.10">
    <property type="match status" value="1"/>
</dbReference>
<comment type="cofactor">
    <cofactor evidence="10">
        <name>Mg(2+)</name>
        <dbReference type="ChEBI" id="CHEBI:18420"/>
    </cofactor>
    <text evidence="10">Binds 1 Mg(2+) ion per subunit.</text>
</comment>